<feature type="transmembrane region" description="Helical" evidence="6">
    <location>
        <begin position="117"/>
        <end position="138"/>
    </location>
</feature>
<name>A0AAJ3YV24_9BACI</name>
<evidence type="ECO:0000256" key="3">
    <source>
        <dbReference type="ARBA" id="ARBA00022692"/>
    </source>
</evidence>
<dbReference type="PANTHER" id="PTHR30086:SF20">
    <property type="entry name" value="ARGININE EXPORTER PROTEIN ARGO-RELATED"/>
    <property type="match status" value="1"/>
</dbReference>
<dbReference type="EMBL" id="CP035232">
    <property type="protein sequence ID" value="QAT63709.1"/>
    <property type="molecule type" value="Genomic_DNA"/>
</dbReference>
<keyword evidence="5 6" id="KW-0472">Membrane</keyword>
<evidence type="ECO:0000256" key="2">
    <source>
        <dbReference type="ARBA" id="ARBA00022475"/>
    </source>
</evidence>
<feature type="transmembrane region" description="Helical" evidence="6">
    <location>
        <begin position="6"/>
        <end position="30"/>
    </location>
</feature>
<feature type="transmembrane region" description="Helical" evidence="6">
    <location>
        <begin position="72"/>
        <end position="90"/>
    </location>
</feature>
<dbReference type="GO" id="GO:0015171">
    <property type="term" value="F:amino acid transmembrane transporter activity"/>
    <property type="evidence" value="ECO:0007669"/>
    <property type="project" value="TreeGrafter"/>
</dbReference>
<reference evidence="7 8" key="1">
    <citation type="submission" date="2019-01" db="EMBL/GenBank/DDBJ databases">
        <title>Genome sequence of Bacillus glycinifermentans SRCM103574.</title>
        <authorList>
            <person name="Kong H.-J."/>
            <person name="Jeong S.-Y."/>
            <person name="Jeong D.-Y."/>
        </authorList>
    </citation>
    <scope>NUCLEOTIDE SEQUENCE [LARGE SCALE GENOMIC DNA]</scope>
    <source>
        <strain evidence="7 8">SRCM103574</strain>
    </source>
</reference>
<evidence type="ECO:0000256" key="6">
    <source>
        <dbReference type="SAM" id="Phobius"/>
    </source>
</evidence>
<comment type="subcellular location">
    <subcellularLocation>
        <location evidence="1">Cell membrane</location>
        <topology evidence="1">Multi-pass membrane protein</topology>
    </subcellularLocation>
</comment>
<dbReference type="RefSeq" id="WP_046129108.1">
    <property type="nucleotide sequence ID" value="NZ_CP035232.1"/>
</dbReference>
<accession>A0AAJ3YV24</accession>
<feature type="transmembrane region" description="Helical" evidence="6">
    <location>
        <begin position="42"/>
        <end position="66"/>
    </location>
</feature>
<keyword evidence="4 6" id="KW-1133">Transmembrane helix</keyword>
<feature type="transmembrane region" description="Helical" evidence="6">
    <location>
        <begin position="150"/>
        <end position="174"/>
    </location>
</feature>
<organism evidence="7 8">
    <name type="scientific">Bacillus glycinifermentans</name>
    <dbReference type="NCBI Taxonomy" id="1664069"/>
    <lineage>
        <taxon>Bacteria</taxon>
        <taxon>Bacillati</taxon>
        <taxon>Bacillota</taxon>
        <taxon>Bacilli</taxon>
        <taxon>Bacillales</taxon>
        <taxon>Bacillaceae</taxon>
        <taxon>Bacillus</taxon>
    </lineage>
</organism>
<keyword evidence="3 6" id="KW-0812">Transmembrane</keyword>
<proteinExistence type="predicted"/>
<dbReference type="InterPro" id="IPR001123">
    <property type="entry name" value="LeuE-type"/>
</dbReference>
<keyword evidence="2" id="KW-1003">Cell membrane</keyword>
<dbReference type="PANTHER" id="PTHR30086">
    <property type="entry name" value="ARGININE EXPORTER PROTEIN ARGO"/>
    <property type="match status" value="1"/>
</dbReference>
<dbReference type="Proteomes" id="UP000288675">
    <property type="component" value="Chromosome"/>
</dbReference>
<evidence type="ECO:0000313" key="7">
    <source>
        <dbReference type="EMBL" id="QAT63709.1"/>
    </source>
</evidence>
<evidence type="ECO:0000256" key="1">
    <source>
        <dbReference type="ARBA" id="ARBA00004651"/>
    </source>
</evidence>
<dbReference type="GeneID" id="82851299"/>
<dbReference type="GO" id="GO:0005886">
    <property type="term" value="C:plasma membrane"/>
    <property type="evidence" value="ECO:0007669"/>
    <property type="project" value="UniProtKB-SubCell"/>
</dbReference>
<evidence type="ECO:0000256" key="5">
    <source>
        <dbReference type="ARBA" id="ARBA00023136"/>
    </source>
</evidence>
<dbReference type="AlphaFoldDB" id="A0AAJ3YV24"/>
<dbReference type="PIRSF" id="PIRSF006324">
    <property type="entry name" value="LeuE"/>
    <property type="match status" value="1"/>
</dbReference>
<protein>
    <submittedName>
        <fullName evidence="7">LysE family translocator</fullName>
    </submittedName>
</protein>
<evidence type="ECO:0000256" key="4">
    <source>
        <dbReference type="ARBA" id="ARBA00022989"/>
    </source>
</evidence>
<dbReference type="Pfam" id="PF01810">
    <property type="entry name" value="LysE"/>
    <property type="match status" value="1"/>
</dbReference>
<gene>
    <name evidence="7" type="ORF">EQZ20_01240</name>
</gene>
<dbReference type="KEGG" id="bgy:BGLY_0215"/>
<sequence>MSNLYMFLTVALVIIMTPSPDFVLVTKNALANGSRGGRMTAYGIVSSHIIFATASVLGLTAIIAKSMVLFEIIKYAGAVYLFYLGIKALLSKKKENKEENTEVAVRASQKGSKNKTCYFQGIASTLLNPKAIIFYITFLPQFIDLSGNVILQSIILAGIFILIVLAWFLIYVYLLKFIGSWFKKPSVEFIFDKITGIALVSLGAKIALEKN</sequence>
<evidence type="ECO:0000313" key="8">
    <source>
        <dbReference type="Proteomes" id="UP000288675"/>
    </source>
</evidence>